<reference evidence="1 2" key="1">
    <citation type="journal article" date="2023" name="Int. J. Syst. Evol. Microbiol.">
        <title>Physiological and genomic analyses of cobalamin (vitamin B12)-auxotrophy of Lysobacter auxotrophicus sp. nov., a methionine-auxotrophic chitinolytic bacterium isolated from chitin-treated soil.</title>
        <authorList>
            <person name="Saito A."/>
            <person name="Dohra H."/>
            <person name="Hamada M."/>
            <person name="Moriuchi R."/>
            <person name="Kotsuchibashi Y."/>
            <person name="Mori K."/>
        </authorList>
    </citation>
    <scope>NUCLEOTIDE SEQUENCE [LARGE SCALE GENOMIC DNA]</scope>
    <source>
        <strain evidence="1 2">5-21a</strain>
    </source>
</reference>
<protein>
    <submittedName>
        <fullName evidence="1">2'-5' RNA ligase family protein</fullName>
    </submittedName>
</protein>
<accession>A0ABM8DFE0</accession>
<keyword evidence="2" id="KW-1185">Reference proteome</keyword>
<name>A0ABM8DFE0_9GAMM</name>
<dbReference type="EMBL" id="AP027041">
    <property type="protein sequence ID" value="BDU17325.1"/>
    <property type="molecule type" value="Genomic_DNA"/>
</dbReference>
<dbReference type="SUPFAM" id="SSF55144">
    <property type="entry name" value="LigT-like"/>
    <property type="match status" value="1"/>
</dbReference>
<organism evidence="1 2">
    <name type="scientific">Lysobacter auxotrophicus</name>
    <dbReference type="NCBI Taxonomy" id="2992573"/>
    <lineage>
        <taxon>Bacteria</taxon>
        <taxon>Pseudomonadati</taxon>
        <taxon>Pseudomonadota</taxon>
        <taxon>Gammaproteobacteria</taxon>
        <taxon>Lysobacterales</taxon>
        <taxon>Lysobacteraceae</taxon>
        <taxon>Lysobacter</taxon>
    </lineage>
</organism>
<dbReference type="InterPro" id="IPR009097">
    <property type="entry name" value="Cyclic_Pdiesterase"/>
</dbReference>
<evidence type="ECO:0000313" key="2">
    <source>
        <dbReference type="Proteomes" id="UP001317822"/>
    </source>
</evidence>
<sequence length="209" mass="22482">MIALDVLLEPDPTTQARARATNAALRADHPVGFAFDDTHLPHVTLAQRYVYERDLPALFAAIESIASAHNPLALSLEVTGVQVRIDGDTGSASWRITSTPALQALADDCLEAAQRLAVAGGTAQAFVPNEDGSPIRESTIRYVERFVPDHSGANYAPHLTLGHARAAFLRELEAAAFEAFQFSPVAVGVYQVGNHGTARRCLWRWPGSG</sequence>
<gene>
    <name evidence="1" type="ORF">LA521A_25260</name>
</gene>
<proteinExistence type="predicted"/>
<dbReference type="Proteomes" id="UP001317822">
    <property type="component" value="Chromosome"/>
</dbReference>
<dbReference type="GO" id="GO:0016874">
    <property type="term" value="F:ligase activity"/>
    <property type="evidence" value="ECO:0007669"/>
    <property type="project" value="UniProtKB-KW"/>
</dbReference>
<keyword evidence="1" id="KW-0436">Ligase</keyword>
<dbReference type="RefSeq" id="WP_281779266.1">
    <property type="nucleotide sequence ID" value="NZ_AP027041.1"/>
</dbReference>
<evidence type="ECO:0000313" key="1">
    <source>
        <dbReference type="EMBL" id="BDU17325.1"/>
    </source>
</evidence>
<dbReference type="Gene3D" id="3.90.1140.10">
    <property type="entry name" value="Cyclic phosphodiesterase"/>
    <property type="match status" value="1"/>
</dbReference>